<dbReference type="AlphaFoldDB" id="A0A0H2R8P2"/>
<sequence>MLSSPPCSTRSLLFESMLLALRLVSSRSRGYRTCREHPTFLDVSYNQLGVPISVNCPSPVGQPVPGGTYPCHPLPRTDQREYLTLVDPYLHNPGVAIGYAGASRFLQPSFQRVD</sequence>
<proteinExistence type="predicted"/>
<keyword evidence="1" id="KW-0732">Signal</keyword>
<keyword evidence="3" id="KW-1185">Reference proteome</keyword>
<dbReference type="EMBL" id="KQ086102">
    <property type="protein sequence ID" value="KLO08189.1"/>
    <property type="molecule type" value="Genomic_DNA"/>
</dbReference>
<feature type="chain" id="PRO_5005201645" evidence="1">
    <location>
        <begin position="27"/>
        <end position="114"/>
    </location>
</feature>
<dbReference type="Proteomes" id="UP000053477">
    <property type="component" value="Unassembled WGS sequence"/>
</dbReference>
<feature type="signal peptide" evidence="1">
    <location>
        <begin position="1"/>
        <end position="26"/>
    </location>
</feature>
<evidence type="ECO:0000313" key="2">
    <source>
        <dbReference type="EMBL" id="KLO08189.1"/>
    </source>
</evidence>
<organism evidence="2 3">
    <name type="scientific">Schizopora paradoxa</name>
    <dbReference type="NCBI Taxonomy" id="27342"/>
    <lineage>
        <taxon>Eukaryota</taxon>
        <taxon>Fungi</taxon>
        <taxon>Dikarya</taxon>
        <taxon>Basidiomycota</taxon>
        <taxon>Agaricomycotina</taxon>
        <taxon>Agaricomycetes</taxon>
        <taxon>Hymenochaetales</taxon>
        <taxon>Schizoporaceae</taxon>
        <taxon>Schizopora</taxon>
    </lineage>
</organism>
<dbReference type="InParanoid" id="A0A0H2R8P2"/>
<name>A0A0H2R8P2_9AGAM</name>
<evidence type="ECO:0000256" key="1">
    <source>
        <dbReference type="SAM" id="SignalP"/>
    </source>
</evidence>
<accession>A0A0H2R8P2</accession>
<evidence type="ECO:0000313" key="3">
    <source>
        <dbReference type="Proteomes" id="UP000053477"/>
    </source>
</evidence>
<gene>
    <name evidence="2" type="ORF">SCHPADRAFT_616994</name>
</gene>
<reference evidence="2 3" key="1">
    <citation type="submission" date="2015-04" db="EMBL/GenBank/DDBJ databases">
        <title>Complete genome sequence of Schizopora paradoxa KUC8140, a cosmopolitan wood degrader in East Asia.</title>
        <authorList>
            <consortium name="DOE Joint Genome Institute"/>
            <person name="Min B."/>
            <person name="Park H."/>
            <person name="Jang Y."/>
            <person name="Kim J.-J."/>
            <person name="Kim K.H."/>
            <person name="Pangilinan J."/>
            <person name="Lipzen A."/>
            <person name="Riley R."/>
            <person name="Grigoriev I.V."/>
            <person name="Spatafora J.W."/>
            <person name="Choi I.-G."/>
        </authorList>
    </citation>
    <scope>NUCLEOTIDE SEQUENCE [LARGE SCALE GENOMIC DNA]</scope>
    <source>
        <strain evidence="2 3">KUC8140</strain>
    </source>
</reference>
<protein>
    <submittedName>
        <fullName evidence="2">Uncharacterized protein</fullName>
    </submittedName>
</protein>